<evidence type="ECO:0000313" key="1">
    <source>
        <dbReference type="EMBL" id="CAE0147776.1"/>
    </source>
</evidence>
<sequence>MEIRRQGAIGIGVDKLRAAADACDAAGEHLEAAELMFAAAACFSSNGVCAELSRAWTSLQLLEKVDPDSRELNALENKVLPGLAVSTAFTFGSPEYKALHARKTFLAARSFAPGEAPMMTPAQVVASEIARCQAASFEAMGIEGMVGDSTMVTYLPACAHGKCHEASAAAARAFDAATDAPTRVYCAAIMGVPARYFQRHHSLPEFHAWHNSLSESMQPKHTIDTYDFESCHPVAKSASMSIDFFMWGTEVLFLLLFSGDMAAARAGAAKVADAHKKILARVESKQAVPDTYCFEVSHAPGYLIPALLLMGDTATLRELLEHSLMGRCVIGGDETHKDQVRTMWSSFGSWKTLDGHCYSTEATYLLLMRALTAQVETPTEAADAAIKAWMPTPAELLHITEFECVWRAAYGAFHPALVCATLAGERLGDWPAAVEVAAGVLGIEAHNPLLRVQAHRLLGRAKAELGERGAACEAAECAAAEAAAARYTWLEMMALSDGLKWMGKEGGEEAEAIRARLRSVTGKMTASKEELAGVLGEGVDAGI</sequence>
<accession>A0A7S3BZR1</accession>
<proteinExistence type="predicted"/>
<organism evidence="1">
    <name type="scientific">Haptolina ericina</name>
    <dbReference type="NCBI Taxonomy" id="156174"/>
    <lineage>
        <taxon>Eukaryota</taxon>
        <taxon>Haptista</taxon>
        <taxon>Haptophyta</taxon>
        <taxon>Prymnesiophyceae</taxon>
        <taxon>Prymnesiales</taxon>
        <taxon>Prymnesiaceae</taxon>
        <taxon>Haptolina</taxon>
    </lineage>
</organism>
<reference evidence="1" key="1">
    <citation type="submission" date="2021-01" db="EMBL/GenBank/DDBJ databases">
        <authorList>
            <person name="Corre E."/>
            <person name="Pelletier E."/>
            <person name="Niang G."/>
            <person name="Scheremetjew M."/>
            <person name="Finn R."/>
            <person name="Kale V."/>
            <person name="Holt S."/>
            <person name="Cochrane G."/>
            <person name="Meng A."/>
            <person name="Brown T."/>
            <person name="Cohen L."/>
        </authorList>
    </citation>
    <scope>NUCLEOTIDE SEQUENCE</scope>
    <source>
        <strain evidence="1">CCMP281</strain>
    </source>
</reference>
<gene>
    <name evidence="1" type="ORF">HERI1096_LOCUS37035</name>
</gene>
<protein>
    <recommendedName>
        <fullName evidence="2">Tetratricopeptide repeat protein 38</fullName>
    </recommendedName>
</protein>
<evidence type="ECO:0008006" key="2">
    <source>
        <dbReference type="Google" id="ProtNLM"/>
    </source>
</evidence>
<dbReference type="EMBL" id="HBHX01066924">
    <property type="protein sequence ID" value="CAE0147776.1"/>
    <property type="molecule type" value="Transcribed_RNA"/>
</dbReference>
<dbReference type="AlphaFoldDB" id="A0A7S3BZR1"/>
<name>A0A7S3BZR1_9EUKA</name>